<reference evidence="1 2" key="1">
    <citation type="submission" date="2014-06" db="EMBL/GenBank/DDBJ databases">
        <title>Evolutionary Origins and Diversification of the Mycorrhizal Mutualists.</title>
        <authorList>
            <consortium name="DOE Joint Genome Institute"/>
            <consortium name="Mycorrhizal Genomics Consortium"/>
            <person name="Kohler A."/>
            <person name="Kuo A."/>
            <person name="Nagy L.G."/>
            <person name="Floudas D."/>
            <person name="Copeland A."/>
            <person name="Barry K.W."/>
            <person name="Cichocki N."/>
            <person name="Veneault-Fourrey C."/>
            <person name="LaButti K."/>
            <person name="Lindquist E.A."/>
            <person name="Lipzen A."/>
            <person name="Lundell T."/>
            <person name="Morin E."/>
            <person name="Murat C."/>
            <person name="Riley R."/>
            <person name="Ohm R."/>
            <person name="Sun H."/>
            <person name="Tunlid A."/>
            <person name="Henrissat B."/>
            <person name="Grigoriev I.V."/>
            <person name="Hibbett D.S."/>
            <person name="Martin F."/>
        </authorList>
    </citation>
    <scope>NUCLEOTIDE SEQUENCE [LARGE SCALE GENOMIC DNA]</scope>
    <source>
        <strain evidence="1 2">SS14</strain>
    </source>
</reference>
<dbReference type="EMBL" id="KN837117">
    <property type="protein sequence ID" value="KIJ44469.1"/>
    <property type="molecule type" value="Genomic_DNA"/>
</dbReference>
<dbReference type="AlphaFoldDB" id="A0A0C9VC05"/>
<gene>
    <name evidence="1" type="ORF">M422DRAFT_47255</name>
</gene>
<evidence type="ECO:0000313" key="1">
    <source>
        <dbReference type="EMBL" id="KIJ44469.1"/>
    </source>
</evidence>
<name>A0A0C9VC05_SPHS4</name>
<keyword evidence="2" id="KW-1185">Reference proteome</keyword>
<protein>
    <submittedName>
        <fullName evidence="1">Uncharacterized protein</fullName>
    </submittedName>
</protein>
<evidence type="ECO:0000313" key="2">
    <source>
        <dbReference type="Proteomes" id="UP000054279"/>
    </source>
</evidence>
<proteinExistence type="predicted"/>
<dbReference type="HOGENOM" id="CLU_2160030_0_0_1"/>
<sequence>MISAVKYELEEKVRIEHLSKAAYSTYLLVQWEIQTLMPADGGHKSTSARFTMTILTVNDLTLAIVHTIHHSHFVDGGTAISRPHASIYTPYSPYNYFKVCNVYLKLQPEQLDDFR</sequence>
<dbReference type="Proteomes" id="UP000054279">
    <property type="component" value="Unassembled WGS sequence"/>
</dbReference>
<organism evidence="1 2">
    <name type="scientific">Sphaerobolus stellatus (strain SS14)</name>
    <dbReference type="NCBI Taxonomy" id="990650"/>
    <lineage>
        <taxon>Eukaryota</taxon>
        <taxon>Fungi</taxon>
        <taxon>Dikarya</taxon>
        <taxon>Basidiomycota</taxon>
        <taxon>Agaricomycotina</taxon>
        <taxon>Agaricomycetes</taxon>
        <taxon>Phallomycetidae</taxon>
        <taxon>Geastrales</taxon>
        <taxon>Sphaerobolaceae</taxon>
        <taxon>Sphaerobolus</taxon>
    </lineage>
</organism>
<accession>A0A0C9VC05</accession>